<reference evidence="2 3" key="1">
    <citation type="journal article" date="2019" name="Int. J. Syst. Evol. Microbiol.">
        <title>The Global Catalogue of Microorganisms (GCM) 10K type strain sequencing project: providing services to taxonomists for standard genome sequencing and annotation.</title>
        <authorList>
            <consortium name="The Broad Institute Genomics Platform"/>
            <consortium name="The Broad Institute Genome Sequencing Center for Infectious Disease"/>
            <person name="Wu L."/>
            <person name="Ma J."/>
        </authorList>
    </citation>
    <scope>NUCLEOTIDE SEQUENCE [LARGE SCALE GENOMIC DNA]</scope>
    <source>
        <strain evidence="2 3">RDMS1</strain>
    </source>
</reference>
<dbReference type="GO" id="GO:0016787">
    <property type="term" value="F:hydrolase activity"/>
    <property type="evidence" value="ECO:0007669"/>
    <property type="project" value="UniProtKB-KW"/>
</dbReference>
<feature type="transmembrane region" description="Helical" evidence="1">
    <location>
        <begin position="110"/>
        <end position="133"/>
    </location>
</feature>
<keyword evidence="1" id="KW-0472">Membrane</keyword>
<keyword evidence="1" id="KW-0812">Transmembrane</keyword>
<protein>
    <submittedName>
        <fullName evidence="2">Metal-dependent hydrolase</fullName>
    </submittedName>
</protein>
<gene>
    <name evidence="2" type="ORF">ACFQL7_08625</name>
</gene>
<dbReference type="RefSeq" id="WP_390205316.1">
    <property type="nucleotide sequence ID" value="NZ_JBHTAX010000001.1"/>
</dbReference>
<dbReference type="InterPro" id="IPR007404">
    <property type="entry name" value="YdjM-like"/>
</dbReference>
<accession>A0ABD5YKZ2</accession>
<dbReference type="Pfam" id="PF04307">
    <property type="entry name" value="YdjM"/>
    <property type="match status" value="1"/>
</dbReference>
<evidence type="ECO:0000313" key="2">
    <source>
        <dbReference type="EMBL" id="MFC7189913.1"/>
    </source>
</evidence>
<comment type="caution">
    <text evidence="2">The sequence shown here is derived from an EMBL/GenBank/DDBJ whole genome shotgun (WGS) entry which is preliminary data.</text>
</comment>
<keyword evidence="2" id="KW-0378">Hydrolase</keyword>
<feature type="transmembrane region" description="Helical" evidence="1">
    <location>
        <begin position="168"/>
        <end position="188"/>
    </location>
</feature>
<organism evidence="2 3">
    <name type="scientific">Halocatena marina</name>
    <dbReference type="NCBI Taxonomy" id="2934937"/>
    <lineage>
        <taxon>Archaea</taxon>
        <taxon>Methanobacteriati</taxon>
        <taxon>Methanobacteriota</taxon>
        <taxon>Stenosarchaea group</taxon>
        <taxon>Halobacteria</taxon>
        <taxon>Halobacteriales</taxon>
        <taxon>Natronomonadaceae</taxon>
        <taxon>Halocatena</taxon>
    </lineage>
</organism>
<evidence type="ECO:0000313" key="3">
    <source>
        <dbReference type="Proteomes" id="UP001596417"/>
    </source>
</evidence>
<dbReference type="Proteomes" id="UP001596417">
    <property type="component" value="Unassembled WGS sequence"/>
</dbReference>
<keyword evidence="1" id="KW-1133">Transmembrane helix</keyword>
<evidence type="ECO:0000256" key="1">
    <source>
        <dbReference type="SAM" id="Phobius"/>
    </source>
</evidence>
<proteinExistence type="predicted"/>
<keyword evidence="3" id="KW-1185">Reference proteome</keyword>
<sequence length="209" mass="23465">MSRNPSRRWKRQIEDGTSVALIETPMWPWGHLAVGYLLYTLFSRVSIGRSPTASTTLAVAVGTQFPDLIDKPLAWTFGILASGRSFAHSLLIASSVIVLIFLVSRRQKRISLAIAFGIGYLSHLVADAVLPLARGEYQFIAFLGWPITRPPLDSEEMSFISQFMSMEFTPFFILQLVLGGVAAVVWWCDDAPGLQRLRRWTIHRGQRTE</sequence>
<dbReference type="AlphaFoldDB" id="A0ABD5YKZ2"/>
<dbReference type="EMBL" id="JBHTAX010000001">
    <property type="protein sequence ID" value="MFC7189913.1"/>
    <property type="molecule type" value="Genomic_DNA"/>
</dbReference>
<feature type="transmembrane region" description="Helical" evidence="1">
    <location>
        <begin position="20"/>
        <end position="42"/>
    </location>
</feature>
<name>A0ABD5YKZ2_9EURY</name>
<feature type="transmembrane region" description="Helical" evidence="1">
    <location>
        <begin position="85"/>
        <end position="103"/>
    </location>
</feature>